<reference evidence="9 10" key="1">
    <citation type="submission" date="2022-04" db="EMBL/GenBank/DDBJ databases">
        <title>Spirosoma sp. strain RP8 genome sequencing and assembly.</title>
        <authorList>
            <person name="Jung Y."/>
        </authorList>
    </citation>
    <scope>NUCLEOTIDE SEQUENCE [LARGE SCALE GENOMIC DNA]</scope>
    <source>
        <strain evidence="9 10">RP8</strain>
    </source>
</reference>
<comment type="caution">
    <text evidence="9">The sequence shown here is derived from an EMBL/GenBank/DDBJ whole genome shotgun (WGS) entry which is preliminary data.</text>
</comment>
<keyword evidence="10" id="KW-1185">Reference proteome</keyword>
<dbReference type="RefSeq" id="WP_248480241.1">
    <property type="nucleotide sequence ID" value="NZ_JALPRF010000008.1"/>
</dbReference>
<keyword evidence="9" id="KW-0675">Receptor</keyword>
<feature type="domain" description="TonB-dependent receptor plug" evidence="8">
    <location>
        <begin position="157"/>
        <end position="264"/>
    </location>
</feature>
<evidence type="ECO:0000256" key="6">
    <source>
        <dbReference type="ARBA" id="ARBA00023237"/>
    </source>
</evidence>
<dbReference type="Proteomes" id="UP001202180">
    <property type="component" value="Unassembled WGS sequence"/>
</dbReference>
<dbReference type="Gene3D" id="2.170.130.10">
    <property type="entry name" value="TonB-dependent receptor, plug domain"/>
    <property type="match status" value="1"/>
</dbReference>
<dbReference type="InterPro" id="IPR023997">
    <property type="entry name" value="TonB-dep_OMP_SusC/RagA_CS"/>
</dbReference>
<comment type="subcellular location">
    <subcellularLocation>
        <location evidence="1 7">Cell outer membrane</location>
        <topology evidence="1 7">Multi-pass membrane protein</topology>
    </subcellularLocation>
</comment>
<comment type="similarity">
    <text evidence="7">Belongs to the TonB-dependent receptor family.</text>
</comment>
<dbReference type="InterPro" id="IPR039426">
    <property type="entry name" value="TonB-dep_rcpt-like"/>
</dbReference>
<dbReference type="Pfam" id="PF07715">
    <property type="entry name" value="Plug"/>
    <property type="match status" value="1"/>
</dbReference>
<keyword evidence="2 7" id="KW-0813">Transport</keyword>
<dbReference type="NCBIfam" id="TIGR04056">
    <property type="entry name" value="OMP_RagA_SusC"/>
    <property type="match status" value="1"/>
</dbReference>
<evidence type="ECO:0000313" key="10">
    <source>
        <dbReference type="Proteomes" id="UP001202180"/>
    </source>
</evidence>
<dbReference type="Pfam" id="PF13715">
    <property type="entry name" value="CarbopepD_reg_2"/>
    <property type="match status" value="1"/>
</dbReference>
<organism evidence="9 10">
    <name type="scientific">Spirosoma liriopis</name>
    <dbReference type="NCBI Taxonomy" id="2937440"/>
    <lineage>
        <taxon>Bacteria</taxon>
        <taxon>Pseudomonadati</taxon>
        <taxon>Bacteroidota</taxon>
        <taxon>Cytophagia</taxon>
        <taxon>Cytophagales</taxon>
        <taxon>Cytophagaceae</taxon>
        <taxon>Spirosoma</taxon>
    </lineage>
</organism>
<name>A0ABT0HTC5_9BACT</name>
<evidence type="ECO:0000256" key="2">
    <source>
        <dbReference type="ARBA" id="ARBA00022448"/>
    </source>
</evidence>
<keyword evidence="5 7" id="KW-0472">Membrane</keyword>
<evidence type="ECO:0000256" key="5">
    <source>
        <dbReference type="ARBA" id="ARBA00023136"/>
    </source>
</evidence>
<dbReference type="Gene3D" id="2.40.170.20">
    <property type="entry name" value="TonB-dependent receptor, beta-barrel domain"/>
    <property type="match status" value="1"/>
</dbReference>
<accession>A0ABT0HTC5</accession>
<dbReference type="InterPro" id="IPR012910">
    <property type="entry name" value="Plug_dom"/>
</dbReference>
<protein>
    <submittedName>
        <fullName evidence="9">TonB-dependent receptor</fullName>
    </submittedName>
</protein>
<dbReference type="InterPro" id="IPR037066">
    <property type="entry name" value="Plug_dom_sf"/>
</dbReference>
<dbReference type="SUPFAM" id="SSF56935">
    <property type="entry name" value="Porins"/>
    <property type="match status" value="1"/>
</dbReference>
<evidence type="ECO:0000256" key="3">
    <source>
        <dbReference type="ARBA" id="ARBA00022452"/>
    </source>
</evidence>
<sequence length="1049" mass="115048">MKNKRLPASSDFPVRTRLLTVCLASTATLFSSLAVGNPATERAYIRNSKEFKPAISIRNGQLADRSVSGRITDDTGAGLPGVSVLIKGTTRGTTSDANGNYSLTVPDQGRTVLIFSFVGYQSKEVEVGSQTSVSVALVTDDKALNEVVVVGYGTQKKAEVTGAVVVATGEQLNKRIATNPATLLQGQLPGLQVQQSSGEPGNEGVSLRIRGVGTFSGAGNDPLVIVDGLPGSLTNLNPNDVASVSVLKDAASAAIYGARGANGVIVITTKKGKSGKVSVGYTFNNGITRPTKLPTVIDNSAEFMELSNEARSNSGLNPIYPQSTIDLYRNATDRVKYPNHNWLDDIFRTVNVQNHYLNVNGGAGNTNYSVGLGYTNQPGVVRGFNFQKYTLQFNLSSKVNDFITFGTNTLLRYSNRKGPSSGAGDTFLATLAQSPLYGPTLPDGSGLYTYRAYNGEVGNKNPVASADNVTTTTDDYYAQVNGFINVKLAEGLQWETRGGINFGYWKSNDFRPRIPVYYYSDLTQAGLLDVGTLGLSVNSSNTAYTVLYSQLTYDKQIGKNHFTVLGGAQQEQNKDQSLGGFRREFATNTLRELNAGPVEGQTNYGGASQWAIRSFYGRANYDYQNRYLVEASARYDGTSRLPTATRWGLFYAGSVGWRLTEEAFMKNITWLNDLKLRASYGKLGNQNIGTYPYQNALSTANYPFNNSLQTGYYAAGLVDQSLTWETTQSVDLGFDLAALNGRLTVSADWFNKETYDILRSYQVPLYVGLNAPTVNNGRVRNTGFEIELAYRDKIGKDFTYQIGGNVQAYKNRLVQYGSREIGGQTIREEGRPLDEFFLYQWDGIFQSQEEINRSPKQPITPQPGDLKIKDVNGDGKIDASDRTYTPGRYPTMSYNLNANASWRNFDLSVQVFGSAGQRLYVTGWGAEPFRQGSVPTTDWRNRWTPSNPSTTMPRIYWADGYAPVQNYASTYFLKDASFVRLKNVQIGYTLPNTLVSKAKMQSLRVYFAGDNLLTLSKFPGLDPERTAVTDNYVSYPQNQVFTLGATVQF</sequence>
<dbReference type="NCBIfam" id="TIGR04057">
    <property type="entry name" value="SusC_RagA_signa"/>
    <property type="match status" value="1"/>
</dbReference>
<keyword evidence="3 7" id="KW-1134">Transmembrane beta strand</keyword>
<dbReference type="InterPro" id="IPR023996">
    <property type="entry name" value="TonB-dep_OMP_SusC/RagA"/>
</dbReference>
<evidence type="ECO:0000256" key="7">
    <source>
        <dbReference type="PROSITE-ProRule" id="PRU01360"/>
    </source>
</evidence>
<dbReference type="PROSITE" id="PS52016">
    <property type="entry name" value="TONB_DEPENDENT_REC_3"/>
    <property type="match status" value="1"/>
</dbReference>
<evidence type="ECO:0000256" key="4">
    <source>
        <dbReference type="ARBA" id="ARBA00022692"/>
    </source>
</evidence>
<gene>
    <name evidence="9" type="ORF">M0L20_26550</name>
</gene>
<evidence type="ECO:0000313" key="9">
    <source>
        <dbReference type="EMBL" id="MCK8495454.1"/>
    </source>
</evidence>
<dbReference type="SUPFAM" id="SSF49464">
    <property type="entry name" value="Carboxypeptidase regulatory domain-like"/>
    <property type="match status" value="1"/>
</dbReference>
<dbReference type="InterPro" id="IPR036942">
    <property type="entry name" value="Beta-barrel_TonB_sf"/>
</dbReference>
<keyword evidence="4 7" id="KW-0812">Transmembrane</keyword>
<dbReference type="Gene3D" id="2.60.40.1120">
    <property type="entry name" value="Carboxypeptidase-like, regulatory domain"/>
    <property type="match status" value="1"/>
</dbReference>
<evidence type="ECO:0000256" key="1">
    <source>
        <dbReference type="ARBA" id="ARBA00004571"/>
    </source>
</evidence>
<evidence type="ECO:0000259" key="8">
    <source>
        <dbReference type="Pfam" id="PF07715"/>
    </source>
</evidence>
<dbReference type="EMBL" id="JALPRF010000008">
    <property type="protein sequence ID" value="MCK8495454.1"/>
    <property type="molecule type" value="Genomic_DNA"/>
</dbReference>
<keyword evidence="6 7" id="KW-0998">Cell outer membrane</keyword>
<proteinExistence type="inferred from homology"/>
<dbReference type="InterPro" id="IPR008969">
    <property type="entry name" value="CarboxyPept-like_regulatory"/>
</dbReference>